<sequence length="314" mass="34131">MVGKKERKSSSGSGSGLDELGGYKVLPVQISDSASTHYLYFKQHTSKREDPLLPSSRTIYISNVPADATERDLRRLFQGVARVARVVFHAVVGQDAVKTAAATARAVNELAASTSKGGKGGKKGAKNNTKAAAEDVKAPLAPLLSSGGSAHVVLLEDAELSAVLAMKAGVREWAMGNSQGLARHMLDYSAARPATDAVRADVDAFMARFEEAQYERDRMLAQQQNVADADGFIPVVKRARGGKNTDGTASVTAMSTDEAREAGAARKEPATFANLYRFQARERKRDQLADLRRKFEEDKEKIARMRQARQFRPY</sequence>
<comment type="caution">
    <text evidence="1">The sequence shown here is derived from an EMBL/GenBank/DDBJ whole genome shotgun (WGS) entry which is preliminary data.</text>
</comment>
<keyword evidence="2" id="KW-1185">Reference proteome</keyword>
<protein>
    <submittedName>
        <fullName evidence="1">Uncharacterized protein</fullName>
    </submittedName>
</protein>
<reference evidence="1" key="1">
    <citation type="submission" date="2022-07" db="EMBL/GenBank/DDBJ databases">
        <title>Phylogenomic reconstructions and comparative analyses of Kickxellomycotina fungi.</title>
        <authorList>
            <person name="Reynolds N.K."/>
            <person name="Stajich J.E."/>
            <person name="Barry K."/>
            <person name="Grigoriev I.V."/>
            <person name="Crous P."/>
            <person name="Smith M.E."/>
        </authorList>
    </citation>
    <scope>NUCLEOTIDE SEQUENCE</scope>
    <source>
        <strain evidence="1">CBS 190363</strain>
    </source>
</reference>
<evidence type="ECO:0000313" key="1">
    <source>
        <dbReference type="EMBL" id="KAJ2892013.1"/>
    </source>
</evidence>
<accession>A0ACC1M1L7</accession>
<organism evidence="1 2">
    <name type="scientific">Coemansia aciculifera</name>
    <dbReference type="NCBI Taxonomy" id="417176"/>
    <lineage>
        <taxon>Eukaryota</taxon>
        <taxon>Fungi</taxon>
        <taxon>Fungi incertae sedis</taxon>
        <taxon>Zoopagomycota</taxon>
        <taxon>Kickxellomycotina</taxon>
        <taxon>Kickxellomycetes</taxon>
        <taxon>Kickxellales</taxon>
        <taxon>Kickxellaceae</taxon>
        <taxon>Coemansia</taxon>
    </lineage>
</organism>
<gene>
    <name evidence="1" type="ORF">IWW38_003383</name>
</gene>
<evidence type="ECO:0000313" key="2">
    <source>
        <dbReference type="Proteomes" id="UP001139981"/>
    </source>
</evidence>
<dbReference type="EMBL" id="JANBVB010000835">
    <property type="protein sequence ID" value="KAJ2892013.1"/>
    <property type="molecule type" value="Genomic_DNA"/>
</dbReference>
<proteinExistence type="predicted"/>
<name>A0ACC1M1L7_9FUNG</name>
<dbReference type="Proteomes" id="UP001139981">
    <property type="component" value="Unassembled WGS sequence"/>
</dbReference>